<dbReference type="EMBL" id="CALQ01000688">
    <property type="protein sequence ID" value="CCM14814.1"/>
    <property type="molecule type" value="Genomic_DNA"/>
</dbReference>
<reference evidence="3" key="1">
    <citation type="submission" date="2012-08" db="EMBL/GenBank/DDBJ databases">
        <title>Comparative genomics of metastatic and non-metastatic Leishmania guyanensis provides insights into polygenic factors involved in Leishmania RNA virus infection.</title>
        <authorList>
            <person name="Smith D."/>
            <person name="Hertz-Fowler C."/>
            <person name="Martin R."/>
            <person name="Dickens N."/>
            <person name="Fasel N."/>
            <person name="Falquet L."/>
            <person name="Beverley S."/>
            <person name="Zangger H."/>
            <person name="Calderon-Copete S."/>
            <person name="Mottram J."/>
            <person name="Xenarios I."/>
        </authorList>
    </citation>
    <scope>NUCLEOTIDE SEQUENCE</scope>
    <source>
        <strain evidence="3">MHOM/BR/75/M4147/SSU:IR2SAT-LUC</strain>
    </source>
</reference>
<evidence type="ECO:0000256" key="2">
    <source>
        <dbReference type="SAM" id="MobiDB-lite"/>
    </source>
</evidence>
<feature type="compositionally biased region" description="Low complexity" evidence="2">
    <location>
        <begin position="9"/>
        <end position="20"/>
    </location>
</feature>
<evidence type="ECO:0000313" key="3">
    <source>
        <dbReference type="EMBL" id="CCM14814.1"/>
    </source>
</evidence>
<keyword evidence="1" id="KW-0175">Coiled coil</keyword>
<feature type="compositionally biased region" description="Polar residues" evidence="2">
    <location>
        <begin position="33"/>
        <end position="43"/>
    </location>
</feature>
<feature type="region of interest" description="Disordered" evidence="2">
    <location>
        <begin position="1"/>
        <end position="53"/>
    </location>
</feature>
<gene>
    <name evidence="3" type="primary">LgM4147LRVhigh.20.00791.00230</name>
    <name evidence="3" type="ORF">BN36_2023100</name>
</gene>
<evidence type="ECO:0000256" key="1">
    <source>
        <dbReference type="SAM" id="Coils"/>
    </source>
</evidence>
<accession>A0A1E1IU48</accession>
<feature type="compositionally biased region" description="Polar residues" evidence="2">
    <location>
        <begin position="106"/>
        <end position="122"/>
    </location>
</feature>
<organism evidence="3">
    <name type="scientific">Leishmania guyanensis</name>
    <dbReference type="NCBI Taxonomy" id="5670"/>
    <lineage>
        <taxon>Eukaryota</taxon>
        <taxon>Discoba</taxon>
        <taxon>Euglenozoa</taxon>
        <taxon>Kinetoplastea</taxon>
        <taxon>Metakinetoplastina</taxon>
        <taxon>Trypanosomatida</taxon>
        <taxon>Trypanosomatidae</taxon>
        <taxon>Leishmaniinae</taxon>
        <taxon>Leishmania</taxon>
        <taxon>Leishmania guyanensis species complex</taxon>
    </lineage>
</organism>
<feature type="coiled-coil region" evidence="1">
    <location>
        <begin position="1028"/>
        <end position="1062"/>
    </location>
</feature>
<proteinExistence type="predicted"/>
<name>A0A1E1IU48_LEIGU</name>
<feature type="region of interest" description="Disordered" evidence="2">
    <location>
        <begin position="86"/>
        <end position="126"/>
    </location>
</feature>
<sequence>MEPEISEHTAPAAAGSATPPQEQIIHDPIDPQQELSSPPYNSYSHHRSPRTEELNRSMLHSWPSSASASASAYGSGQVDSGVLKGQITAHQQQQGRAEHSLKGSGNYANPCTPQQGLHSVTPRTPLPSASRVKTVNCIYTPPRLDSQLLASPWPGYGWAAGQAPSPTRAGGTSAPLSLAPYWHATSSPIPYPSGSLTPYHSGCRLSSPSMQSLRLLPLPQQHSHNGVSPVQLSCSNLGHENSFPTAASSCASPGNIGVVHSAILDAPLQVSLMPPPYHDDRPLFSFSNSIVQSAPFTRTLPTSSSRTQSIYHDAMIDLAYHKDKVDNPLAAVLFDGARPAVAGGTANSHDTNPVRGSDITSSFGNAAATGSSFNGHLYNSAVSALMEDGFVGKAEILVSMGSMDWWRLERPSSANLSLVDQLTGRPGDRRTGSLGIHMNVLDNENEDIRFSEEEEDEMERARQSFNRTPRALASTGRDTQTSAIVIPAADIEGPTSEIFDGASLPAPLDHTARPDRTDGKTATLSLPVSILAYSDDATTMDATTAVTAPSHGRAVEIATPLVNLPLRPNGRPTTPAGAPAIALAGRGIHDFHLFMPSPIDQGAPVFGGMRDSVTRNSPSEPSTSTLSLVPAVGMWQASPTIFSAWHSLDLVPTAEFRTAHSLQDLLEMLRLLQSDIDNVYNEVSLTEQLVRRGIRSTLSMLLQLITELVHSVALAASEASDGMKESTASAEQAASYVQLQVDLTAAAASCDKPLRAAIDAVKREQENLEPLLFTTMLARGAIASLLQFLEKPYVAAKTPSGTTTTTTIPTLNEVCASSKQHGGCNSNAYASTGLAVTPLTPERIEELMDNKTLQEELNSKWPQFTSTYNRQVLRYLCLRALYVALNRDDNSAGELATEQQGCCTTIDADAPATASTTLETVVSAWVEEQVLLWTAQQPTITPKYCHATSANPTFDDADRVAVREGLCGALPSFERVAEVLSVHRDGEVWRWWYNLLSHAMLCNFHVRENKRIFSYVEKQLLDSSAASAVAMRNVLARQEVTVEEVEEELEKVELELSTMEESGKAQRVTILQRILRRIFVFALVSSVQRTLGKDTPVLGSQLATYVQLQRKPLVDVEAQLSAHHTECTTHVKHIHTFVSHFPGTATAAQPSSQSQLWTLCRTTTASGVCNHMNQTHLSLISSLSPDLQPDDTFFQWNSPTVASLEVLFTHPKIDKGTMDRSEGVPTVTTTATGAYTDGSGADRARAAAALIRDLTTRLVATVQSLCTLLQSDVDITEAHEMFCTSPTKMCAPSTRALRRLQASLAETNQCIRACMTSLHIVD</sequence>
<protein>
    <submittedName>
        <fullName evidence="3">Uncharacterized protein</fullName>
    </submittedName>
</protein>